<dbReference type="InterPro" id="IPR047546">
    <property type="entry name" value="Rcat_RBR_RNF216"/>
</dbReference>
<evidence type="ECO:0000256" key="6">
    <source>
        <dbReference type="ARBA" id="ARBA00022786"/>
    </source>
</evidence>
<evidence type="ECO:0000313" key="12">
    <source>
        <dbReference type="Proteomes" id="UP000567885"/>
    </source>
</evidence>
<evidence type="ECO:0000256" key="5">
    <source>
        <dbReference type="ARBA" id="ARBA00022771"/>
    </source>
</evidence>
<gene>
    <name evidence="11" type="ORF">FHETE_1044</name>
</gene>
<feature type="region of interest" description="Disordered" evidence="9">
    <location>
        <begin position="63"/>
        <end position="87"/>
    </location>
</feature>
<evidence type="ECO:0000256" key="9">
    <source>
        <dbReference type="SAM" id="MobiDB-lite"/>
    </source>
</evidence>
<name>A0A8H5TXY9_FUSHE</name>
<keyword evidence="3" id="KW-0479">Metal-binding</keyword>
<evidence type="ECO:0000259" key="10">
    <source>
        <dbReference type="PROSITE" id="PS51873"/>
    </source>
</evidence>
<dbReference type="Proteomes" id="UP000567885">
    <property type="component" value="Unassembled WGS sequence"/>
</dbReference>
<evidence type="ECO:0000313" key="11">
    <source>
        <dbReference type="EMBL" id="KAF5678803.1"/>
    </source>
</evidence>
<dbReference type="AlphaFoldDB" id="A0A8H5TXY9"/>
<protein>
    <recommendedName>
        <fullName evidence="10">RING-type domain-containing protein</fullName>
    </recommendedName>
</protein>
<evidence type="ECO:0000256" key="2">
    <source>
        <dbReference type="ARBA" id="ARBA00022679"/>
    </source>
</evidence>
<dbReference type="PROSITE" id="PS51873">
    <property type="entry name" value="TRIAD"/>
    <property type="match status" value="1"/>
</dbReference>
<dbReference type="InterPro" id="IPR047544">
    <property type="entry name" value="RING-HC_RBR_RNF216"/>
</dbReference>
<evidence type="ECO:0000256" key="1">
    <source>
        <dbReference type="ARBA" id="ARBA00004906"/>
    </source>
</evidence>
<proteinExistence type="predicted"/>
<feature type="coiled-coil region" evidence="8">
    <location>
        <begin position="530"/>
        <end position="572"/>
    </location>
</feature>
<dbReference type="CDD" id="cd20353">
    <property type="entry name" value="Rcat_RBR_RNF216"/>
    <property type="match status" value="1"/>
</dbReference>
<keyword evidence="2" id="KW-0808">Transferase</keyword>
<sequence length="688" mass="79137">MEEPDDNKETTVPLQDGCIQEVTKLFPEICLDYLQSIAEPLGFDPERVIDYVLDLEESGQAYTKRSKQTTGKRKREADGQDDEPEDKVLQARRKYINPHRPPVDKNSPQVTVMKEMIAGDFPLVPIKDIRQLLAEHNHHLLPTFTAIDNASSRAQNGPLPWRYKKTPSKQSAKYKADNIDRSIQSSSIDWEKDLMDELQAARLIQSDRTEKERVKALAEDVERRNFEDAEAKGELTECGCCFVDIPQNRLVHCDGDVTHSFCVDCTRRNAETQVGLEKYQMECLSTDGCEAGFSHRERKKFLSGELTLALDRIEQEANIRMAGLSDLAQCPFCPYAEVYPSTDVNREFRCQNPDCGITSCRLCKLETHIPKSCEEASLDRGVDMRREVEEAMSEALIRTCNKCNTPFIKESGCNKMTCTRQGCRNVQCYVCSKSCDYKHFNDVNRGGKEGNCPLFDSVEERHENDIRGAEEAARKKILDANPDLEPDLLMFRLSEEVKKDDNIRKQRAERWNRAHPDHVRLRDFPAADHLEIIHRELQAHQEVRDQQQQQHQLRLQQQQQQQQQAMQQAMQQVMQRQAMQNLRKHHLENEVGQLLENKQKVVLAPNAVPIVPWVPPPHPLPLYQPLQLPQQQQLPLQQQQQQQQLLQQLPQQQQVVPPDPQGQAAFPALFPYQHQPFPDNGGQYNGQF</sequence>
<keyword evidence="8" id="KW-0175">Coiled coil</keyword>
<organism evidence="11 12">
    <name type="scientific">Fusarium heterosporum</name>
    <dbReference type="NCBI Taxonomy" id="42747"/>
    <lineage>
        <taxon>Eukaryota</taxon>
        <taxon>Fungi</taxon>
        <taxon>Dikarya</taxon>
        <taxon>Ascomycota</taxon>
        <taxon>Pezizomycotina</taxon>
        <taxon>Sordariomycetes</taxon>
        <taxon>Hypocreomycetidae</taxon>
        <taxon>Hypocreales</taxon>
        <taxon>Nectriaceae</taxon>
        <taxon>Fusarium</taxon>
        <taxon>Fusarium heterosporum species complex</taxon>
    </lineage>
</organism>
<evidence type="ECO:0000256" key="7">
    <source>
        <dbReference type="ARBA" id="ARBA00022833"/>
    </source>
</evidence>
<dbReference type="GO" id="GO:0008270">
    <property type="term" value="F:zinc ion binding"/>
    <property type="evidence" value="ECO:0007669"/>
    <property type="project" value="UniProtKB-KW"/>
</dbReference>
<dbReference type="Pfam" id="PF26200">
    <property type="entry name" value="Rcat_RNF216"/>
    <property type="match status" value="1"/>
</dbReference>
<dbReference type="InterPro" id="IPR051628">
    <property type="entry name" value="LUBAC_E3_Ligases"/>
</dbReference>
<dbReference type="EMBL" id="JAAGWQ010000015">
    <property type="protein sequence ID" value="KAF5678803.1"/>
    <property type="molecule type" value="Genomic_DNA"/>
</dbReference>
<evidence type="ECO:0000256" key="8">
    <source>
        <dbReference type="SAM" id="Coils"/>
    </source>
</evidence>
<feature type="region of interest" description="Disordered" evidence="9">
    <location>
        <begin position="157"/>
        <end position="176"/>
    </location>
</feature>
<dbReference type="Gene3D" id="1.20.120.1750">
    <property type="match status" value="1"/>
</dbReference>
<keyword evidence="7" id="KW-0862">Zinc</keyword>
<keyword evidence="4" id="KW-0677">Repeat</keyword>
<accession>A0A8H5TXY9</accession>
<dbReference type="PANTHER" id="PTHR22770">
    <property type="entry name" value="UBIQUITIN CONJUGATING ENZYME 7 INTERACTING PROTEIN-RELATED"/>
    <property type="match status" value="1"/>
</dbReference>
<dbReference type="CDD" id="cd16630">
    <property type="entry name" value="RING-HC_RBR_RNF216"/>
    <property type="match status" value="1"/>
</dbReference>
<evidence type="ECO:0000256" key="3">
    <source>
        <dbReference type="ARBA" id="ARBA00022723"/>
    </source>
</evidence>
<dbReference type="OrthoDB" id="10009520at2759"/>
<dbReference type="SUPFAM" id="SSF57850">
    <property type="entry name" value="RING/U-box"/>
    <property type="match status" value="1"/>
</dbReference>
<keyword evidence="5" id="KW-0863">Zinc-finger</keyword>
<dbReference type="InterPro" id="IPR044066">
    <property type="entry name" value="TRIAD_supradom"/>
</dbReference>
<comment type="caution">
    <text evidence="11">The sequence shown here is derived from an EMBL/GenBank/DDBJ whole genome shotgun (WGS) entry which is preliminary data.</text>
</comment>
<evidence type="ECO:0000256" key="4">
    <source>
        <dbReference type="ARBA" id="ARBA00022737"/>
    </source>
</evidence>
<feature type="domain" description="RING-type" evidence="10">
    <location>
        <begin position="234"/>
        <end position="456"/>
    </location>
</feature>
<keyword evidence="6" id="KW-0833">Ubl conjugation pathway</keyword>
<comment type="pathway">
    <text evidence="1">Protein modification; protein ubiquitination.</text>
</comment>
<dbReference type="InterPro" id="IPR047545">
    <property type="entry name" value="BRcat_RBR_RNF216"/>
</dbReference>
<dbReference type="CDD" id="cd20339">
    <property type="entry name" value="BRcat_RBR_RNF216"/>
    <property type="match status" value="1"/>
</dbReference>
<keyword evidence="12" id="KW-1185">Reference proteome</keyword>
<dbReference type="PANTHER" id="PTHR22770:SF47">
    <property type="entry name" value="E3 UBIQUITIN-PROTEIN LIGASE RNF216"/>
    <property type="match status" value="1"/>
</dbReference>
<dbReference type="GO" id="GO:0016740">
    <property type="term" value="F:transferase activity"/>
    <property type="evidence" value="ECO:0007669"/>
    <property type="project" value="UniProtKB-KW"/>
</dbReference>
<reference evidence="11 12" key="1">
    <citation type="submission" date="2020-05" db="EMBL/GenBank/DDBJ databases">
        <title>Identification and distribution of gene clusters putatively required for synthesis of sphingolipid metabolism inhibitors in phylogenetically diverse species of the filamentous fungus Fusarium.</title>
        <authorList>
            <person name="Kim H.-S."/>
            <person name="Busman M."/>
            <person name="Brown D.W."/>
            <person name="Divon H."/>
            <person name="Uhlig S."/>
            <person name="Proctor R.H."/>
        </authorList>
    </citation>
    <scope>NUCLEOTIDE SEQUENCE [LARGE SCALE GENOMIC DNA]</scope>
    <source>
        <strain evidence="11 12">NRRL 20693</strain>
    </source>
</reference>
<feature type="compositionally biased region" description="Basic residues" evidence="9">
    <location>
        <begin position="64"/>
        <end position="74"/>
    </location>
</feature>